<dbReference type="AlphaFoldDB" id="A0A8S1CTN5"/>
<dbReference type="InterPro" id="IPR000834">
    <property type="entry name" value="Peptidase_M14"/>
</dbReference>
<dbReference type="Gene3D" id="3.30.70.340">
    <property type="entry name" value="Metallocarboxypeptidase-like"/>
    <property type="match status" value="1"/>
</dbReference>
<reference evidence="14 15" key="1">
    <citation type="submission" date="2020-04" db="EMBL/GenBank/DDBJ databases">
        <authorList>
            <person name="Alioto T."/>
            <person name="Alioto T."/>
            <person name="Gomez Garrido J."/>
        </authorList>
    </citation>
    <scope>NUCLEOTIDE SEQUENCE [LARGE SCALE GENOMIC DNA]</scope>
</reference>
<keyword evidence="10" id="KW-1015">Disulfide bond</keyword>
<evidence type="ECO:0000313" key="15">
    <source>
        <dbReference type="Proteomes" id="UP000494165"/>
    </source>
</evidence>
<name>A0A8S1CTN5_9INSE</name>
<evidence type="ECO:0000256" key="4">
    <source>
        <dbReference type="ARBA" id="ARBA00022670"/>
    </source>
</evidence>
<dbReference type="OrthoDB" id="3626597at2759"/>
<dbReference type="PRINTS" id="PR00765">
    <property type="entry name" value="CRBOXYPTASEA"/>
</dbReference>
<sequence>MKLVVLILATALAVSAYKSYHGYQVLTSRVVTPADLEGLHRLERDSRFIFWARPAVGRPLMVMTSPEAVESLWQQLDLMALAPSVHIENVGLIVEREFQQQQEFKNFPLNREVSFERYMTLQEIIDYTEEVVQNNPSISSLIDLGTTYEGNPLRAVKVSNGPGKRGIFLDAGIHAREHITPPVALKLIYELIENYDRNQAYVDLFDWYILPSANPDGYNYTFNEDRFWRKNRNPNEGFDCVGTDPNRNFNISWGIDGDADPCNEGFRGIAAFSEAESSAIGTAVKNIEENGGLALYMSTHCFGTFLIYPWGFTYEFPQTFDELTKAANLTAAAIEAVYGRRYIIGTSANVYFPAVGASMDYAYAIGGNNTYSYTWELPAGGEFGFEPPPEDILPIVQEIWEGIKALATYISIKA</sequence>
<dbReference type="PANTHER" id="PTHR11705">
    <property type="entry name" value="PROTEASE FAMILY M14 CARBOXYPEPTIDASE A,B"/>
    <property type="match status" value="1"/>
</dbReference>
<dbReference type="CDD" id="cd03860">
    <property type="entry name" value="M14_CP_A-B_like"/>
    <property type="match status" value="1"/>
</dbReference>
<comment type="cofactor">
    <cofactor evidence="1">
        <name>Zn(2+)</name>
        <dbReference type="ChEBI" id="CHEBI:29105"/>
    </cofactor>
</comment>
<evidence type="ECO:0000256" key="7">
    <source>
        <dbReference type="ARBA" id="ARBA00022801"/>
    </source>
</evidence>
<dbReference type="Pfam" id="PF00246">
    <property type="entry name" value="Peptidase_M14"/>
    <property type="match status" value="1"/>
</dbReference>
<accession>A0A8S1CTN5</accession>
<evidence type="ECO:0000256" key="11">
    <source>
        <dbReference type="PROSITE-ProRule" id="PRU01379"/>
    </source>
</evidence>
<dbReference type="SMART" id="SM00631">
    <property type="entry name" value="Zn_pept"/>
    <property type="match status" value="1"/>
</dbReference>
<keyword evidence="8" id="KW-0862">Zinc</keyword>
<evidence type="ECO:0000256" key="8">
    <source>
        <dbReference type="ARBA" id="ARBA00022833"/>
    </source>
</evidence>
<evidence type="ECO:0000256" key="9">
    <source>
        <dbReference type="ARBA" id="ARBA00023049"/>
    </source>
</evidence>
<dbReference type="Pfam" id="PF02244">
    <property type="entry name" value="Propep_M14"/>
    <property type="match status" value="1"/>
</dbReference>
<feature type="active site" description="Proton donor/acceptor" evidence="11">
    <location>
        <position position="376"/>
    </location>
</feature>
<evidence type="ECO:0000256" key="6">
    <source>
        <dbReference type="ARBA" id="ARBA00022729"/>
    </source>
</evidence>
<keyword evidence="4" id="KW-0645">Protease</keyword>
<feature type="signal peptide" evidence="12">
    <location>
        <begin position="1"/>
        <end position="16"/>
    </location>
</feature>
<evidence type="ECO:0000256" key="10">
    <source>
        <dbReference type="ARBA" id="ARBA00023157"/>
    </source>
</evidence>
<evidence type="ECO:0000256" key="2">
    <source>
        <dbReference type="ARBA" id="ARBA00005988"/>
    </source>
</evidence>
<keyword evidence="3" id="KW-0121">Carboxypeptidase</keyword>
<dbReference type="PANTHER" id="PTHR11705:SF140">
    <property type="entry name" value="FI02848P-RELATED"/>
    <property type="match status" value="1"/>
</dbReference>
<evidence type="ECO:0000256" key="12">
    <source>
        <dbReference type="SAM" id="SignalP"/>
    </source>
</evidence>
<feature type="chain" id="PRO_5035813279" description="Peptidase M14 domain-containing protein" evidence="12">
    <location>
        <begin position="17"/>
        <end position="414"/>
    </location>
</feature>
<evidence type="ECO:0000313" key="14">
    <source>
        <dbReference type="EMBL" id="CAB3373350.1"/>
    </source>
</evidence>
<dbReference type="PROSITE" id="PS52035">
    <property type="entry name" value="PEPTIDASE_M14"/>
    <property type="match status" value="1"/>
</dbReference>
<comment type="similarity">
    <text evidence="2 11">Belongs to the peptidase M14 family.</text>
</comment>
<dbReference type="GO" id="GO:0006508">
    <property type="term" value="P:proteolysis"/>
    <property type="evidence" value="ECO:0007669"/>
    <property type="project" value="UniProtKB-KW"/>
</dbReference>
<feature type="domain" description="Peptidase M14" evidence="13">
    <location>
        <begin position="117"/>
        <end position="410"/>
    </location>
</feature>
<dbReference type="FunFam" id="3.40.630.10:FF:000084">
    <property type="entry name" value="Carboxypeptidase B2"/>
    <property type="match status" value="1"/>
</dbReference>
<dbReference type="InterPro" id="IPR036990">
    <property type="entry name" value="M14A-like_propep"/>
</dbReference>
<comment type="caution">
    <text evidence="14">The sequence shown here is derived from an EMBL/GenBank/DDBJ whole genome shotgun (WGS) entry which is preliminary data.</text>
</comment>
<protein>
    <recommendedName>
        <fullName evidence="13">Peptidase M14 domain-containing protein</fullName>
    </recommendedName>
</protein>
<dbReference type="EMBL" id="CADEPI010000084">
    <property type="protein sequence ID" value="CAB3373350.1"/>
    <property type="molecule type" value="Genomic_DNA"/>
</dbReference>
<keyword evidence="15" id="KW-1185">Reference proteome</keyword>
<keyword evidence="7" id="KW-0378">Hydrolase</keyword>
<dbReference type="Gene3D" id="3.40.630.10">
    <property type="entry name" value="Zn peptidases"/>
    <property type="match status" value="1"/>
</dbReference>
<gene>
    <name evidence="14" type="ORF">CLODIP_2_CD13264</name>
</gene>
<dbReference type="SUPFAM" id="SSF53187">
    <property type="entry name" value="Zn-dependent exopeptidases"/>
    <property type="match status" value="1"/>
</dbReference>
<dbReference type="GO" id="GO:0004181">
    <property type="term" value="F:metallocarboxypeptidase activity"/>
    <property type="evidence" value="ECO:0007669"/>
    <property type="project" value="InterPro"/>
</dbReference>
<evidence type="ECO:0000259" key="13">
    <source>
        <dbReference type="PROSITE" id="PS52035"/>
    </source>
</evidence>
<dbReference type="InterPro" id="IPR003146">
    <property type="entry name" value="M14A_act_pep"/>
</dbReference>
<keyword evidence="5" id="KW-0479">Metal-binding</keyword>
<organism evidence="14 15">
    <name type="scientific">Cloeon dipterum</name>
    <dbReference type="NCBI Taxonomy" id="197152"/>
    <lineage>
        <taxon>Eukaryota</taxon>
        <taxon>Metazoa</taxon>
        <taxon>Ecdysozoa</taxon>
        <taxon>Arthropoda</taxon>
        <taxon>Hexapoda</taxon>
        <taxon>Insecta</taxon>
        <taxon>Pterygota</taxon>
        <taxon>Palaeoptera</taxon>
        <taxon>Ephemeroptera</taxon>
        <taxon>Pisciforma</taxon>
        <taxon>Baetidae</taxon>
        <taxon>Cloeon</taxon>
    </lineage>
</organism>
<proteinExistence type="inferred from homology"/>
<keyword evidence="6 12" id="KW-0732">Signal</keyword>
<dbReference type="Proteomes" id="UP000494165">
    <property type="component" value="Unassembled WGS sequence"/>
</dbReference>
<dbReference type="GO" id="GO:0005615">
    <property type="term" value="C:extracellular space"/>
    <property type="evidence" value="ECO:0007669"/>
    <property type="project" value="TreeGrafter"/>
</dbReference>
<keyword evidence="9" id="KW-0482">Metalloprotease</keyword>
<evidence type="ECO:0000256" key="5">
    <source>
        <dbReference type="ARBA" id="ARBA00022723"/>
    </source>
</evidence>
<dbReference type="GO" id="GO:0008270">
    <property type="term" value="F:zinc ion binding"/>
    <property type="evidence" value="ECO:0007669"/>
    <property type="project" value="InterPro"/>
</dbReference>
<dbReference type="SUPFAM" id="SSF54897">
    <property type="entry name" value="Protease propeptides/inhibitors"/>
    <property type="match status" value="1"/>
</dbReference>
<evidence type="ECO:0000256" key="3">
    <source>
        <dbReference type="ARBA" id="ARBA00022645"/>
    </source>
</evidence>
<evidence type="ECO:0000256" key="1">
    <source>
        <dbReference type="ARBA" id="ARBA00001947"/>
    </source>
</evidence>